<dbReference type="PANTHER" id="PTHR35091">
    <property type="entry name" value="FLAGELLAR PROTEIN FLIL"/>
    <property type="match status" value="1"/>
</dbReference>
<gene>
    <name evidence="11" type="ORF">QEZ41_00020</name>
</gene>
<evidence type="ECO:0000256" key="9">
    <source>
        <dbReference type="ARBA" id="ARBA00023136"/>
    </source>
</evidence>
<keyword evidence="8" id="KW-1133">Transmembrane helix</keyword>
<proteinExistence type="inferred from homology"/>
<evidence type="ECO:0000256" key="4">
    <source>
        <dbReference type="ARBA" id="ARBA00022475"/>
    </source>
</evidence>
<keyword evidence="7 10" id="KW-0283">Flagellar rotation</keyword>
<accession>A0ABT7SKF7</accession>
<reference evidence="11 12" key="1">
    <citation type="submission" date="2023-06" db="EMBL/GenBank/DDBJ databases">
        <title>Thiopseudomonas sp. CY1220 draft genome sequence.</title>
        <authorList>
            <person name="Zhao G."/>
            <person name="An M."/>
        </authorList>
    </citation>
    <scope>NUCLEOTIDE SEQUENCE [LARGE SCALE GENOMIC DNA]</scope>
    <source>
        <strain evidence="11 12">CY1220</strain>
    </source>
</reference>
<evidence type="ECO:0000313" key="12">
    <source>
        <dbReference type="Proteomes" id="UP001241056"/>
    </source>
</evidence>
<dbReference type="InterPro" id="IPR005503">
    <property type="entry name" value="FliL"/>
</dbReference>
<keyword evidence="10" id="KW-0997">Cell inner membrane</keyword>
<dbReference type="PANTHER" id="PTHR35091:SF2">
    <property type="entry name" value="FLAGELLAR PROTEIN FLIL"/>
    <property type="match status" value="1"/>
</dbReference>
<evidence type="ECO:0000313" key="11">
    <source>
        <dbReference type="EMBL" id="MDM7856675.1"/>
    </source>
</evidence>
<evidence type="ECO:0000256" key="1">
    <source>
        <dbReference type="ARBA" id="ARBA00002254"/>
    </source>
</evidence>
<evidence type="ECO:0000256" key="5">
    <source>
        <dbReference type="ARBA" id="ARBA00022500"/>
    </source>
</evidence>
<evidence type="ECO:0000256" key="6">
    <source>
        <dbReference type="ARBA" id="ARBA00022692"/>
    </source>
</evidence>
<keyword evidence="11" id="KW-0966">Cell projection</keyword>
<organism evidence="11 12">
    <name type="scientific">Thiopseudomonas acetoxidans</name>
    <dbReference type="NCBI Taxonomy" id="3041622"/>
    <lineage>
        <taxon>Bacteria</taxon>
        <taxon>Pseudomonadati</taxon>
        <taxon>Pseudomonadota</taxon>
        <taxon>Gammaproteobacteria</taxon>
        <taxon>Pseudomonadales</taxon>
        <taxon>Pseudomonadaceae</taxon>
        <taxon>Thiopseudomonas</taxon>
    </lineage>
</organism>
<comment type="caution">
    <text evidence="11">The sequence shown here is derived from an EMBL/GenBank/DDBJ whole genome shotgun (WGS) entry which is preliminary data.</text>
</comment>
<evidence type="ECO:0000256" key="2">
    <source>
        <dbReference type="ARBA" id="ARBA00004162"/>
    </source>
</evidence>
<sequence>MLVFGSAWANEPVTTAYVSLQPAVIGNYNASGGKLKFYKADIALRVKSNNVARVEYHLPLIRDQLVMQFARQTDEDFASVEAKEAVRRAALMRVQSVLEREEGETLVEDLLFNNLVVQK</sequence>
<keyword evidence="6" id="KW-0812">Transmembrane</keyword>
<comment type="subcellular location">
    <subcellularLocation>
        <location evidence="10">Cell inner membrane</location>
    </subcellularLocation>
    <subcellularLocation>
        <location evidence="2">Cell membrane</location>
        <topology evidence="2">Single-pass membrane protein</topology>
    </subcellularLocation>
</comment>
<dbReference type="Proteomes" id="UP001241056">
    <property type="component" value="Unassembled WGS sequence"/>
</dbReference>
<dbReference type="RefSeq" id="WP_289409699.1">
    <property type="nucleotide sequence ID" value="NZ_JAUCDY010000001.1"/>
</dbReference>
<dbReference type="Pfam" id="PF03748">
    <property type="entry name" value="FliL"/>
    <property type="match status" value="1"/>
</dbReference>
<evidence type="ECO:0000256" key="10">
    <source>
        <dbReference type="RuleBase" id="RU364125"/>
    </source>
</evidence>
<keyword evidence="5 10" id="KW-0145">Chemotaxis</keyword>
<protein>
    <recommendedName>
        <fullName evidence="10">Flagellar protein FliL</fullName>
    </recommendedName>
</protein>
<keyword evidence="4" id="KW-1003">Cell membrane</keyword>
<evidence type="ECO:0000256" key="8">
    <source>
        <dbReference type="ARBA" id="ARBA00022989"/>
    </source>
</evidence>
<comment type="function">
    <text evidence="1 10">Controls the rotational direction of flagella during chemotaxis.</text>
</comment>
<keyword evidence="9 10" id="KW-0472">Membrane</keyword>
<keyword evidence="12" id="KW-1185">Reference proteome</keyword>
<dbReference type="EMBL" id="JAUCDY010000001">
    <property type="protein sequence ID" value="MDM7856675.1"/>
    <property type="molecule type" value="Genomic_DNA"/>
</dbReference>
<keyword evidence="11" id="KW-0282">Flagellum</keyword>
<comment type="similarity">
    <text evidence="3 10">Belongs to the FliL family.</text>
</comment>
<name>A0ABT7SKF7_9GAMM</name>
<keyword evidence="11" id="KW-0969">Cilium</keyword>
<evidence type="ECO:0000256" key="3">
    <source>
        <dbReference type="ARBA" id="ARBA00008281"/>
    </source>
</evidence>
<evidence type="ECO:0000256" key="7">
    <source>
        <dbReference type="ARBA" id="ARBA00022779"/>
    </source>
</evidence>